<evidence type="ECO:0000256" key="5">
    <source>
        <dbReference type="ARBA" id="ARBA00023136"/>
    </source>
</evidence>
<reference evidence="8 9" key="1">
    <citation type="submission" date="2019-03" db="EMBL/GenBank/DDBJ databases">
        <title>Arthrobacter sp. nov., an bacterium isolated from biocrust in Mu Us Desert.</title>
        <authorList>
            <person name="Lixiong L."/>
        </authorList>
    </citation>
    <scope>NUCLEOTIDE SEQUENCE [LARGE SCALE GENOMIC DNA]</scope>
    <source>
        <strain evidence="8 9">SLN-3</strain>
    </source>
</reference>
<dbReference type="RefSeq" id="WP_133405144.1">
    <property type="nucleotide sequence ID" value="NZ_SMTK01000006.1"/>
</dbReference>
<dbReference type="AlphaFoldDB" id="A0A4R5TQH4"/>
<evidence type="ECO:0000259" key="7">
    <source>
        <dbReference type="Pfam" id="PF02687"/>
    </source>
</evidence>
<feature type="transmembrane region" description="Helical" evidence="6">
    <location>
        <begin position="113"/>
        <end position="139"/>
    </location>
</feature>
<evidence type="ECO:0000256" key="3">
    <source>
        <dbReference type="ARBA" id="ARBA00022692"/>
    </source>
</evidence>
<sequence length="640" mass="66133">MIRLALRTFADRWQLFVGTLLAVTAGVAIVHAGLTIILGVENADVPTGLTPEQAEAFRQAAANGSELTGIALMIGIFLTIFVVGSTFGFAVDQRRGDLAILRLGGVTRRQIRRLLLGEAFLAALLGALAGALLGTVLTSVQRFLLSRLGFFPEDLATPIQPAVLVVDLIAALTVCLAGARGAAKSATKVSPLDALRRSSGERRVMTLGRWIVAITALALTALQAYFSATAGGLLVPLLLGLGIIMTGSVAMSRLSPLLVPAAALALTPWSRRSPVAGLAVANLRDAVRRTASGAAPMIVLVGLVMGLQGIVNTQTESGAATLIFDADLIATGENIDLSALEKINGISLASPETVVPLSVQLTTGGATTTGPGTVVAVDPDAFNATHLQQADSGRVADFGPDSLIFGPGLESTIDGAYDQITVEIDGRTLVLSEAARMSATPSGTDGYYIDRSLLPTDLLQGPTTVLVQLAPGVETAVVESALTAAGASTVQTPAEFTEEQNRANAAGNRAVMVMIVGLGSLYALISVLSTLAISISQRRTELATLRLSGLTRRQIQHSTVIEALAVTTIGLILGAVAAVLSLLGLWASTYRLYGAPVIAIPWTLLGAITLLVATLTTITALLATRAAMKDPAIRALGARE</sequence>
<feature type="transmembrane region" description="Helical" evidence="6">
    <location>
        <begin position="204"/>
        <end position="226"/>
    </location>
</feature>
<dbReference type="EMBL" id="SMTK01000006">
    <property type="protein sequence ID" value="TDK23685.1"/>
    <property type="molecule type" value="Genomic_DNA"/>
</dbReference>
<keyword evidence="4 6" id="KW-1133">Transmembrane helix</keyword>
<proteinExistence type="predicted"/>
<feature type="domain" description="ABC3 transporter permease C-terminal" evidence="7">
    <location>
        <begin position="514"/>
        <end position="630"/>
    </location>
</feature>
<feature type="transmembrane region" description="Helical" evidence="6">
    <location>
        <begin position="159"/>
        <end position="183"/>
    </location>
</feature>
<dbReference type="InterPro" id="IPR003838">
    <property type="entry name" value="ABC3_permease_C"/>
</dbReference>
<evidence type="ECO:0000256" key="4">
    <source>
        <dbReference type="ARBA" id="ARBA00022989"/>
    </source>
</evidence>
<name>A0A4R5TQH4_9MICC</name>
<feature type="domain" description="ABC3 transporter permease C-terminal" evidence="7">
    <location>
        <begin position="70"/>
        <end position="190"/>
    </location>
</feature>
<feature type="transmembrane region" description="Helical" evidence="6">
    <location>
        <begin position="70"/>
        <end position="92"/>
    </location>
</feature>
<evidence type="ECO:0000256" key="6">
    <source>
        <dbReference type="SAM" id="Phobius"/>
    </source>
</evidence>
<dbReference type="PANTHER" id="PTHR43738">
    <property type="entry name" value="ABC TRANSPORTER, MEMBRANE PROTEIN"/>
    <property type="match status" value="1"/>
</dbReference>
<evidence type="ECO:0000256" key="2">
    <source>
        <dbReference type="ARBA" id="ARBA00022475"/>
    </source>
</evidence>
<organism evidence="8 9">
    <name type="scientific">Arthrobacter crusticola</name>
    <dbReference type="NCBI Taxonomy" id="2547960"/>
    <lineage>
        <taxon>Bacteria</taxon>
        <taxon>Bacillati</taxon>
        <taxon>Actinomycetota</taxon>
        <taxon>Actinomycetes</taxon>
        <taxon>Micrococcales</taxon>
        <taxon>Micrococcaceae</taxon>
        <taxon>Arthrobacter</taxon>
    </lineage>
</organism>
<keyword evidence="5 6" id="KW-0472">Membrane</keyword>
<evidence type="ECO:0000313" key="9">
    <source>
        <dbReference type="Proteomes" id="UP000295411"/>
    </source>
</evidence>
<evidence type="ECO:0000256" key="1">
    <source>
        <dbReference type="ARBA" id="ARBA00004651"/>
    </source>
</evidence>
<accession>A0A4R5TQH4</accession>
<evidence type="ECO:0000313" key="8">
    <source>
        <dbReference type="EMBL" id="TDK23685.1"/>
    </source>
</evidence>
<feature type="transmembrane region" description="Helical" evidence="6">
    <location>
        <begin position="599"/>
        <end position="624"/>
    </location>
</feature>
<comment type="subcellular location">
    <subcellularLocation>
        <location evidence="1">Cell membrane</location>
        <topology evidence="1">Multi-pass membrane protein</topology>
    </subcellularLocation>
</comment>
<feature type="transmembrane region" description="Helical" evidence="6">
    <location>
        <begin position="232"/>
        <end position="251"/>
    </location>
</feature>
<dbReference type="OrthoDB" id="3223244at2"/>
<feature type="transmembrane region" description="Helical" evidence="6">
    <location>
        <begin position="293"/>
        <end position="311"/>
    </location>
</feature>
<feature type="transmembrane region" description="Helical" evidence="6">
    <location>
        <begin position="560"/>
        <end position="587"/>
    </location>
</feature>
<keyword evidence="9" id="KW-1185">Reference proteome</keyword>
<gene>
    <name evidence="8" type="ORF">E2F48_17095</name>
</gene>
<dbReference type="Proteomes" id="UP000295411">
    <property type="component" value="Unassembled WGS sequence"/>
</dbReference>
<keyword evidence="2" id="KW-1003">Cell membrane</keyword>
<dbReference type="Pfam" id="PF02687">
    <property type="entry name" value="FtsX"/>
    <property type="match status" value="2"/>
</dbReference>
<dbReference type="InterPro" id="IPR051125">
    <property type="entry name" value="ABC-4/HrtB_transporter"/>
</dbReference>
<keyword evidence="3 6" id="KW-0812">Transmembrane</keyword>
<comment type="caution">
    <text evidence="8">The sequence shown here is derived from an EMBL/GenBank/DDBJ whole genome shotgun (WGS) entry which is preliminary data.</text>
</comment>
<dbReference type="PANTHER" id="PTHR43738:SF2">
    <property type="entry name" value="ABC TRANSPORTER PERMEASE"/>
    <property type="match status" value="1"/>
</dbReference>
<protein>
    <submittedName>
        <fullName evidence="8">ABC transporter permease</fullName>
    </submittedName>
</protein>
<feature type="transmembrane region" description="Helical" evidence="6">
    <location>
        <begin position="12"/>
        <end position="40"/>
    </location>
</feature>
<feature type="transmembrane region" description="Helical" evidence="6">
    <location>
        <begin position="510"/>
        <end position="533"/>
    </location>
</feature>
<dbReference type="GO" id="GO:0005886">
    <property type="term" value="C:plasma membrane"/>
    <property type="evidence" value="ECO:0007669"/>
    <property type="project" value="UniProtKB-SubCell"/>
</dbReference>